<organism evidence="7 8">
    <name type="scientific">Halopseudomonas salegens</name>
    <dbReference type="NCBI Taxonomy" id="1434072"/>
    <lineage>
        <taxon>Bacteria</taxon>
        <taxon>Pseudomonadati</taxon>
        <taxon>Pseudomonadota</taxon>
        <taxon>Gammaproteobacteria</taxon>
        <taxon>Pseudomonadales</taxon>
        <taxon>Pseudomonadaceae</taxon>
        <taxon>Halopseudomonas</taxon>
    </lineage>
</organism>
<dbReference type="InterPro" id="IPR057335">
    <property type="entry name" value="Beta-barrel_SelB"/>
</dbReference>
<dbReference type="GO" id="GO:0005829">
    <property type="term" value="C:cytosol"/>
    <property type="evidence" value="ECO:0007669"/>
    <property type="project" value="TreeGrafter"/>
</dbReference>
<dbReference type="SUPFAM" id="SSF46785">
    <property type="entry name" value="Winged helix' DNA-binding domain"/>
    <property type="match status" value="1"/>
</dbReference>
<dbReference type="GO" id="GO:0003924">
    <property type="term" value="F:GTPase activity"/>
    <property type="evidence" value="ECO:0007669"/>
    <property type="project" value="InterPro"/>
</dbReference>
<evidence type="ECO:0000313" key="8">
    <source>
        <dbReference type="Proteomes" id="UP000243924"/>
    </source>
</evidence>
<dbReference type="SUPFAM" id="SSF52540">
    <property type="entry name" value="P-loop containing nucleoside triphosphate hydrolases"/>
    <property type="match status" value="1"/>
</dbReference>
<dbReference type="GO" id="GO:0000049">
    <property type="term" value="F:tRNA binding"/>
    <property type="evidence" value="ECO:0007669"/>
    <property type="project" value="TreeGrafter"/>
</dbReference>
<keyword evidence="2" id="KW-0963">Cytoplasm</keyword>
<accession>A0A1H2F8I6</accession>
<dbReference type="GO" id="GO:0001514">
    <property type="term" value="P:selenocysteine incorporation"/>
    <property type="evidence" value="ECO:0007669"/>
    <property type="project" value="InterPro"/>
</dbReference>
<dbReference type="InterPro" id="IPR000795">
    <property type="entry name" value="T_Tr_GTP-bd_dom"/>
</dbReference>
<dbReference type="Gene3D" id="1.10.10.10">
    <property type="entry name" value="Winged helix-like DNA-binding domain superfamily/Winged helix DNA-binding domain"/>
    <property type="match status" value="1"/>
</dbReference>
<dbReference type="InterPro" id="IPR015191">
    <property type="entry name" value="SelB_WHD4"/>
</dbReference>
<dbReference type="CDD" id="cd04171">
    <property type="entry name" value="SelB"/>
    <property type="match status" value="1"/>
</dbReference>
<dbReference type="PANTHER" id="PTHR42854:SF3">
    <property type="entry name" value="EUKARYOTIC TRANSLATION INITIATION FACTOR 2 SUBUNIT 3-RELATED"/>
    <property type="match status" value="1"/>
</dbReference>
<dbReference type="GO" id="GO:0016259">
    <property type="term" value="P:selenocysteine metabolic process"/>
    <property type="evidence" value="ECO:0007669"/>
    <property type="project" value="TreeGrafter"/>
</dbReference>
<proteinExistence type="predicted"/>
<feature type="domain" description="Tr-type G" evidence="6">
    <location>
        <begin position="1"/>
        <end position="170"/>
    </location>
</feature>
<comment type="subcellular location">
    <subcellularLocation>
        <location evidence="1">Cytoplasm</location>
    </subcellularLocation>
</comment>
<evidence type="ECO:0000256" key="5">
    <source>
        <dbReference type="ARBA" id="ARBA00023134"/>
    </source>
</evidence>
<dbReference type="Gene3D" id="2.40.30.10">
    <property type="entry name" value="Translation factors"/>
    <property type="match status" value="1"/>
</dbReference>
<dbReference type="Pfam" id="PF09107">
    <property type="entry name" value="WHD_3rd_SelB"/>
    <property type="match status" value="1"/>
</dbReference>
<dbReference type="InterPro" id="IPR027417">
    <property type="entry name" value="P-loop_NTPase"/>
</dbReference>
<dbReference type="GO" id="GO:0005525">
    <property type="term" value="F:GTP binding"/>
    <property type="evidence" value="ECO:0007669"/>
    <property type="project" value="UniProtKB-KW"/>
</dbReference>
<evidence type="ECO:0000313" key="7">
    <source>
        <dbReference type="EMBL" id="SDU03642.1"/>
    </source>
</evidence>
<dbReference type="STRING" id="1434072.SAMN05216210_1370"/>
<dbReference type="InterPro" id="IPR009000">
    <property type="entry name" value="Transl_B-barrel_sf"/>
</dbReference>
<sequence length="626" mass="67925">MIIATAGHVDHGKTTLIQALTGKNTDRLADEQRRGLTIDLGFAWRHDPHAGAIAFVDVPGHSRFIRTMLAGLAGADAALLVIAADEGPMPQTREHLALLDLLGIAQGLVVLTAIDRASSKQRAATRQAAIELLQGTTLANSPLLEVSAITGQGIDDLQVAITELAQSIPARHCTGNPRFLVDRRFSVTGSGCVVTGTLLNGELHTDSHLCLTPVAGSVRIRGMQRDGQAITALKAGQRAALNLAGDLDADHPQRGDWLLAPEMHQLTDRLDISLRLLPDAKLHRGTLQVLAGAAASSGRVVWLDESAGLAQVLLDHGLHAIQGDPVIVREPAANQTLGGGRVIDPLGRQRGRSKPEALSRLRALQPVDSPDIALGVELAQQKEVDIAAFARRWNLTPNELAALLAAEPLVHLGGQALHPERVAQAEHSIVQRLQQAHTEQPEQRGLPQHALLRAAAIGLSPPSSGLLLKRMVSHQQLQQQGGIYALPNHQPQLPTSDLLLWEKVAAELNKSKLRPPIVGEMAESLGHSREEMLAFMQRMQQWGYVLGVAHNRFYLPEQLDELAAVAVELCNQSPDGGFVAAEYRDQSGIGRNLTIQVLEYLDRVGVTWYRKQRRFLQPAWQREQKH</sequence>
<protein>
    <submittedName>
        <fullName evidence="7">Selenocysteine-specific elongation factor</fullName>
    </submittedName>
</protein>
<dbReference type="RefSeq" id="WP_092385407.1">
    <property type="nucleotide sequence ID" value="NZ_LT629787.1"/>
</dbReference>
<dbReference type="InterPro" id="IPR050543">
    <property type="entry name" value="eIF2G"/>
</dbReference>
<dbReference type="NCBIfam" id="TIGR00475">
    <property type="entry name" value="selB"/>
    <property type="match status" value="1"/>
</dbReference>
<dbReference type="Pfam" id="PF25461">
    <property type="entry name" value="Beta-barrel_SelB"/>
    <property type="match status" value="1"/>
</dbReference>
<dbReference type="OrthoDB" id="9803139at2"/>
<dbReference type="InterPro" id="IPR004535">
    <property type="entry name" value="Transl_elong_SelB"/>
</dbReference>
<dbReference type="Gene3D" id="1.10.10.2770">
    <property type="match status" value="1"/>
</dbReference>
<evidence type="ECO:0000256" key="3">
    <source>
        <dbReference type="ARBA" id="ARBA00022741"/>
    </source>
</evidence>
<keyword evidence="8" id="KW-1185">Reference proteome</keyword>
<dbReference type="InterPro" id="IPR036390">
    <property type="entry name" value="WH_DNA-bd_sf"/>
</dbReference>
<keyword evidence="5" id="KW-0342">GTP-binding</keyword>
<keyword evidence="7" id="KW-0251">Elongation factor</keyword>
<dbReference type="InterPro" id="IPR036388">
    <property type="entry name" value="WH-like_DNA-bd_sf"/>
</dbReference>
<dbReference type="EMBL" id="LT629787">
    <property type="protein sequence ID" value="SDU03642.1"/>
    <property type="molecule type" value="Genomic_DNA"/>
</dbReference>
<evidence type="ECO:0000256" key="4">
    <source>
        <dbReference type="ARBA" id="ARBA00022917"/>
    </source>
</evidence>
<dbReference type="PROSITE" id="PS51722">
    <property type="entry name" value="G_TR_2"/>
    <property type="match status" value="1"/>
</dbReference>
<name>A0A1H2F8I6_9GAMM</name>
<dbReference type="AlphaFoldDB" id="A0A1H2F8I6"/>
<dbReference type="Proteomes" id="UP000243924">
    <property type="component" value="Chromosome I"/>
</dbReference>
<dbReference type="Pfam" id="PF00009">
    <property type="entry name" value="GTP_EFTU"/>
    <property type="match status" value="1"/>
</dbReference>
<evidence type="ECO:0000256" key="1">
    <source>
        <dbReference type="ARBA" id="ARBA00004496"/>
    </source>
</evidence>
<evidence type="ECO:0000256" key="2">
    <source>
        <dbReference type="ARBA" id="ARBA00022490"/>
    </source>
</evidence>
<keyword evidence="3" id="KW-0547">Nucleotide-binding</keyword>
<dbReference type="PANTHER" id="PTHR42854">
    <property type="entry name" value="EUKARYOTIC TRANSLATION INITIATION FACTOR 2 SUBUNIT 3 FAMILY MEMBER"/>
    <property type="match status" value="1"/>
</dbReference>
<reference evidence="8" key="1">
    <citation type="submission" date="2016-10" db="EMBL/GenBank/DDBJ databases">
        <authorList>
            <person name="Varghese N."/>
            <person name="Submissions S."/>
        </authorList>
    </citation>
    <scope>NUCLEOTIDE SEQUENCE [LARGE SCALE GENOMIC DNA]</scope>
    <source>
        <strain evidence="8">CECT 8338</strain>
    </source>
</reference>
<dbReference type="Gene3D" id="3.40.50.300">
    <property type="entry name" value="P-loop containing nucleotide triphosphate hydrolases"/>
    <property type="match status" value="1"/>
</dbReference>
<dbReference type="SUPFAM" id="SSF50447">
    <property type="entry name" value="Translation proteins"/>
    <property type="match status" value="1"/>
</dbReference>
<dbReference type="GO" id="GO:0035368">
    <property type="term" value="F:selenocysteine insertion sequence binding"/>
    <property type="evidence" value="ECO:0007669"/>
    <property type="project" value="TreeGrafter"/>
</dbReference>
<dbReference type="GO" id="GO:0003746">
    <property type="term" value="F:translation elongation factor activity"/>
    <property type="evidence" value="ECO:0007669"/>
    <property type="project" value="UniProtKB-KW"/>
</dbReference>
<keyword evidence="4" id="KW-0648">Protein biosynthesis</keyword>
<gene>
    <name evidence="7" type="ORF">SAMN05216210_1370</name>
</gene>
<evidence type="ECO:0000259" key="6">
    <source>
        <dbReference type="PROSITE" id="PS51722"/>
    </source>
</evidence>
<dbReference type="PRINTS" id="PR00315">
    <property type="entry name" value="ELONGATNFCT"/>
</dbReference>